<dbReference type="InterPro" id="IPR029058">
    <property type="entry name" value="AB_hydrolase_fold"/>
</dbReference>
<dbReference type="SUPFAM" id="SSF53474">
    <property type="entry name" value="alpha/beta-Hydrolases"/>
    <property type="match status" value="1"/>
</dbReference>
<organism evidence="2 3">
    <name type="scientific">Extremus antarcticus</name>
    <dbReference type="NCBI Taxonomy" id="702011"/>
    <lineage>
        <taxon>Eukaryota</taxon>
        <taxon>Fungi</taxon>
        <taxon>Dikarya</taxon>
        <taxon>Ascomycota</taxon>
        <taxon>Pezizomycotina</taxon>
        <taxon>Dothideomycetes</taxon>
        <taxon>Dothideomycetidae</taxon>
        <taxon>Mycosphaerellales</taxon>
        <taxon>Extremaceae</taxon>
        <taxon>Extremus</taxon>
    </lineage>
</organism>
<dbReference type="Pfam" id="PF01738">
    <property type="entry name" value="DLH"/>
    <property type="match status" value="1"/>
</dbReference>
<dbReference type="Gene3D" id="3.40.50.1820">
    <property type="entry name" value="alpha/beta hydrolase"/>
    <property type="match status" value="1"/>
</dbReference>
<keyword evidence="3" id="KW-1185">Reference proteome</keyword>
<sequence length="251" mass="27297">MTTRSSAACCSRPVAVTSGYTAKGPYRTIGGTKCYVSGPHDATKAVYYMYDIFGYTDQTIQGADILASGGKEPYLVIIPDLLEGKPAEPAWMGRDTEEKKEQFAQFMTRIQDPAPHIECIYSVLDAAKKEYSGVEKWAAIGYCWGGKLVSLTSGANSPWTVAVETSPARVTAEDAKKITIPLAMLASKDEKADDVKAFGEALTAAKHIETFGDQVHGWMSARADLSDEKVKSEYERGYQVTLDFLAKHLGA</sequence>
<comment type="caution">
    <text evidence="2">The sequence shown here is derived from an EMBL/GenBank/DDBJ whole genome shotgun (WGS) entry which is preliminary data.</text>
</comment>
<dbReference type="AlphaFoldDB" id="A0AAJ0GIH0"/>
<dbReference type="Proteomes" id="UP001271007">
    <property type="component" value="Unassembled WGS sequence"/>
</dbReference>
<accession>A0AAJ0GIH0</accession>
<dbReference type="PANTHER" id="PTHR47668">
    <property type="entry name" value="DIENELACTONE HYDROLASE FAMILY PROTEIN (AFU_ORTHOLOGUE AFUA_6G01940)"/>
    <property type="match status" value="1"/>
</dbReference>
<evidence type="ECO:0000313" key="2">
    <source>
        <dbReference type="EMBL" id="KAK3058212.1"/>
    </source>
</evidence>
<dbReference type="PANTHER" id="PTHR47668:SF1">
    <property type="entry name" value="DIENELACTONE HYDROLASE DOMAIN-CONTAINING PROTEIN-RELATED"/>
    <property type="match status" value="1"/>
</dbReference>
<dbReference type="InterPro" id="IPR002925">
    <property type="entry name" value="Dienelactn_hydro"/>
</dbReference>
<evidence type="ECO:0000259" key="1">
    <source>
        <dbReference type="Pfam" id="PF01738"/>
    </source>
</evidence>
<evidence type="ECO:0000313" key="3">
    <source>
        <dbReference type="Proteomes" id="UP001271007"/>
    </source>
</evidence>
<dbReference type="GO" id="GO:0016787">
    <property type="term" value="F:hydrolase activity"/>
    <property type="evidence" value="ECO:0007669"/>
    <property type="project" value="InterPro"/>
</dbReference>
<dbReference type="EMBL" id="JAWDJX010000002">
    <property type="protein sequence ID" value="KAK3058212.1"/>
    <property type="molecule type" value="Genomic_DNA"/>
</dbReference>
<proteinExistence type="predicted"/>
<protein>
    <recommendedName>
        <fullName evidence="1">Dienelactone hydrolase domain-containing protein</fullName>
    </recommendedName>
</protein>
<gene>
    <name evidence="2" type="ORF">LTR09_001290</name>
</gene>
<feature type="domain" description="Dienelactone hydrolase" evidence="1">
    <location>
        <begin position="34"/>
        <end position="248"/>
    </location>
</feature>
<reference evidence="2" key="1">
    <citation type="submission" date="2023-04" db="EMBL/GenBank/DDBJ databases">
        <title>Black Yeasts Isolated from many extreme environments.</title>
        <authorList>
            <person name="Coleine C."/>
            <person name="Stajich J.E."/>
            <person name="Selbmann L."/>
        </authorList>
    </citation>
    <scope>NUCLEOTIDE SEQUENCE</scope>
    <source>
        <strain evidence="2">CCFEE 5312</strain>
    </source>
</reference>
<name>A0AAJ0GIH0_9PEZI</name>